<protein>
    <submittedName>
        <fullName evidence="4">Ribonuclease T2</fullName>
    </submittedName>
</protein>
<evidence type="ECO:0000313" key="5">
    <source>
        <dbReference type="Proteomes" id="UP000295122"/>
    </source>
</evidence>
<dbReference type="GO" id="GO:0003723">
    <property type="term" value="F:RNA binding"/>
    <property type="evidence" value="ECO:0007669"/>
    <property type="project" value="InterPro"/>
</dbReference>
<dbReference type="PANTHER" id="PTHR11240">
    <property type="entry name" value="RIBONUCLEASE T2"/>
    <property type="match status" value="1"/>
</dbReference>
<gene>
    <name evidence="4" type="ORF">EV668_0698</name>
</gene>
<dbReference type="InterPro" id="IPR018188">
    <property type="entry name" value="RNase_T2_His_AS_1"/>
</dbReference>
<dbReference type="InterPro" id="IPR033130">
    <property type="entry name" value="RNase_T2_His_AS_2"/>
</dbReference>
<evidence type="ECO:0000256" key="1">
    <source>
        <dbReference type="ARBA" id="ARBA00007469"/>
    </source>
</evidence>
<proteinExistence type="inferred from homology"/>
<dbReference type="AlphaFoldDB" id="A0A4R7C9K4"/>
<name>A0A4R7C9K4_9HYPH</name>
<evidence type="ECO:0000256" key="2">
    <source>
        <dbReference type="RuleBase" id="RU004328"/>
    </source>
</evidence>
<keyword evidence="5" id="KW-1185">Reference proteome</keyword>
<comment type="caution">
    <text evidence="4">The sequence shown here is derived from an EMBL/GenBank/DDBJ whole genome shotgun (WGS) entry which is preliminary data.</text>
</comment>
<feature type="chain" id="PRO_5020751012" evidence="3">
    <location>
        <begin position="27"/>
        <end position="224"/>
    </location>
</feature>
<dbReference type="PROSITE" id="PS00531">
    <property type="entry name" value="RNASE_T2_2"/>
    <property type="match status" value="1"/>
</dbReference>
<feature type="signal peptide" evidence="3">
    <location>
        <begin position="1"/>
        <end position="26"/>
    </location>
</feature>
<keyword evidence="3" id="KW-0732">Signal</keyword>
<dbReference type="PANTHER" id="PTHR11240:SF22">
    <property type="entry name" value="RIBONUCLEASE T2"/>
    <property type="match status" value="1"/>
</dbReference>
<dbReference type="GO" id="GO:0033897">
    <property type="term" value="F:ribonuclease T2 activity"/>
    <property type="evidence" value="ECO:0007669"/>
    <property type="project" value="InterPro"/>
</dbReference>
<reference evidence="4 5" key="1">
    <citation type="submission" date="2019-03" db="EMBL/GenBank/DDBJ databases">
        <title>Genomic Encyclopedia of Type Strains, Phase IV (KMG-IV): sequencing the most valuable type-strain genomes for metagenomic binning, comparative biology and taxonomic classification.</title>
        <authorList>
            <person name="Goeker M."/>
        </authorList>
    </citation>
    <scope>NUCLEOTIDE SEQUENCE [LARGE SCALE GENOMIC DNA]</scope>
    <source>
        <strain evidence="4 5">DSM 25903</strain>
    </source>
</reference>
<dbReference type="PROSITE" id="PS00530">
    <property type="entry name" value="RNASE_T2_1"/>
    <property type="match status" value="1"/>
</dbReference>
<dbReference type="EMBL" id="SNZR01000011">
    <property type="protein sequence ID" value="TDR93437.1"/>
    <property type="molecule type" value="Genomic_DNA"/>
</dbReference>
<dbReference type="InterPro" id="IPR039378">
    <property type="entry name" value="RNase_T2_prok"/>
</dbReference>
<evidence type="ECO:0000256" key="3">
    <source>
        <dbReference type="SAM" id="SignalP"/>
    </source>
</evidence>
<dbReference type="Pfam" id="PF00445">
    <property type="entry name" value="Ribonuclease_T2"/>
    <property type="match status" value="1"/>
</dbReference>
<comment type="similarity">
    <text evidence="1 2">Belongs to the RNase T2 family.</text>
</comment>
<dbReference type="InterPro" id="IPR001568">
    <property type="entry name" value="RNase_T2-like"/>
</dbReference>
<evidence type="ECO:0000313" key="4">
    <source>
        <dbReference type="EMBL" id="TDR93437.1"/>
    </source>
</evidence>
<dbReference type="GO" id="GO:0006401">
    <property type="term" value="P:RNA catabolic process"/>
    <property type="evidence" value="ECO:0007669"/>
    <property type="project" value="UniProtKB-ARBA"/>
</dbReference>
<dbReference type="SUPFAM" id="SSF55895">
    <property type="entry name" value="Ribonuclease Rh-like"/>
    <property type="match status" value="1"/>
</dbReference>
<organism evidence="4 5">
    <name type="scientific">Enterovirga rhinocerotis</name>
    <dbReference type="NCBI Taxonomy" id="1339210"/>
    <lineage>
        <taxon>Bacteria</taxon>
        <taxon>Pseudomonadati</taxon>
        <taxon>Pseudomonadota</taxon>
        <taxon>Alphaproteobacteria</taxon>
        <taxon>Hyphomicrobiales</taxon>
        <taxon>Methylobacteriaceae</taxon>
        <taxon>Enterovirga</taxon>
    </lineage>
</organism>
<dbReference type="InterPro" id="IPR036430">
    <property type="entry name" value="RNase_T2-like_sf"/>
</dbReference>
<dbReference type="CDD" id="cd01062">
    <property type="entry name" value="RNase_T2_prok"/>
    <property type="match status" value="1"/>
</dbReference>
<sequence length="224" mass="24711">MTTALRTALLAMAGLLLAVSSQPAEAQRRGGGGGTPGEFDFYVLALSWSPNYCETRGDRRGSRQCEPGRNLGFVVHGLWPQYERGFPSECGAERFVPRAALDEAAGVFPEEGLARHQWRRHGTCSGLAPSAFFRAVRTARERITIPEALTALDRTGETTPLAIERAFVDANPGLRTDMMSVQCRQGALQEVRICFSRDLRSFRPCPEVDRRACRFGPIRVSAPR</sequence>
<dbReference type="Proteomes" id="UP000295122">
    <property type="component" value="Unassembled WGS sequence"/>
</dbReference>
<dbReference type="Gene3D" id="3.90.730.10">
    <property type="entry name" value="Ribonuclease T2-like"/>
    <property type="match status" value="1"/>
</dbReference>
<accession>A0A4R7C9K4</accession>